<dbReference type="PANTHER" id="PTHR10868:SF1">
    <property type="entry name" value="SIGMA NON-OPIOID INTRACELLULAR RECEPTOR 1"/>
    <property type="match status" value="1"/>
</dbReference>
<accession>A0ABQ7YL10</accession>
<dbReference type="Proteomes" id="UP000824890">
    <property type="component" value="Unassembled WGS sequence"/>
</dbReference>
<dbReference type="InterPro" id="IPR006716">
    <property type="entry name" value="ERG2_sigma1_rcpt-like"/>
</dbReference>
<organism evidence="9 10">
    <name type="scientific">Brassica napus</name>
    <name type="common">Rape</name>
    <dbReference type="NCBI Taxonomy" id="3708"/>
    <lineage>
        <taxon>Eukaryota</taxon>
        <taxon>Viridiplantae</taxon>
        <taxon>Streptophyta</taxon>
        <taxon>Embryophyta</taxon>
        <taxon>Tracheophyta</taxon>
        <taxon>Spermatophyta</taxon>
        <taxon>Magnoliopsida</taxon>
        <taxon>eudicotyledons</taxon>
        <taxon>Gunneridae</taxon>
        <taxon>Pentapetalae</taxon>
        <taxon>rosids</taxon>
        <taxon>malvids</taxon>
        <taxon>Brassicales</taxon>
        <taxon>Brassicaceae</taxon>
        <taxon>Brassiceae</taxon>
        <taxon>Brassica</taxon>
    </lineage>
</organism>
<sequence>NTDNPLEFTSFTPTTSFDASIYPLREKKLVKKPKEQRRRKTKKNEIRRSLIFSVLKVVVLALYLELGFSLMRKGVLESEFTEEIVRISDDRSHSGRDVGEKVTILEDELMGFAKSINFLRCRGSNSNWRINQDGLMLKSRSVYKSVTEEVNVWGWPLQTGGLFGTGFSSSSFTVLSGRVTNVTKANSFDYHIQNIYALFWSEGRFGYSVREANISWGKTKWSTSVLQLDHSTWVLESRQEALSNNTSFEYEQTCVTAVGSDHNLYQITQEKEQRPFSEGEISTFMSQMLQVLAHMHKNSYFHRQLKPKNLLVTSNILKIADFGLACEVASMPPRKCRTSCHVSFTSSSSISLSYLSVVT</sequence>
<reference evidence="9 10" key="1">
    <citation type="submission" date="2021-05" db="EMBL/GenBank/DDBJ databases">
        <title>Genome Assembly of Synthetic Allotetraploid Brassica napus Reveals Homoeologous Exchanges between Subgenomes.</title>
        <authorList>
            <person name="Davis J.T."/>
        </authorList>
    </citation>
    <scope>NUCLEOTIDE SEQUENCE [LARGE SCALE GENOMIC DNA]</scope>
    <source>
        <strain evidence="10">cv. Da-Ae</strain>
        <tissue evidence="9">Seedling</tissue>
    </source>
</reference>
<evidence type="ECO:0000256" key="6">
    <source>
        <dbReference type="ARBA" id="ARBA00023136"/>
    </source>
</evidence>
<name>A0ABQ7YL10_BRANA</name>
<feature type="transmembrane region" description="Helical" evidence="7">
    <location>
        <begin position="49"/>
        <end position="71"/>
    </location>
</feature>
<evidence type="ECO:0000256" key="3">
    <source>
        <dbReference type="ARBA" id="ARBA00022692"/>
    </source>
</evidence>
<feature type="non-terminal residue" evidence="9">
    <location>
        <position position="1"/>
    </location>
</feature>
<feature type="domain" description="Protein kinase" evidence="8">
    <location>
        <begin position="157"/>
        <end position="359"/>
    </location>
</feature>
<dbReference type="InterPro" id="IPR011009">
    <property type="entry name" value="Kinase-like_dom_sf"/>
</dbReference>
<dbReference type="InterPro" id="IPR000719">
    <property type="entry name" value="Prot_kinase_dom"/>
</dbReference>
<keyword evidence="10" id="KW-1185">Reference proteome</keyword>
<evidence type="ECO:0000256" key="4">
    <source>
        <dbReference type="ARBA" id="ARBA00022824"/>
    </source>
</evidence>
<protein>
    <recommendedName>
        <fullName evidence="8">Protein kinase domain-containing protein</fullName>
    </recommendedName>
</protein>
<evidence type="ECO:0000256" key="1">
    <source>
        <dbReference type="ARBA" id="ARBA00004586"/>
    </source>
</evidence>
<gene>
    <name evidence="9" type="ORF">HID58_075916</name>
</gene>
<evidence type="ECO:0000256" key="2">
    <source>
        <dbReference type="ARBA" id="ARBA00007141"/>
    </source>
</evidence>
<proteinExistence type="inferred from homology"/>
<dbReference type="PROSITE" id="PS50011">
    <property type="entry name" value="PROTEIN_KINASE_DOM"/>
    <property type="match status" value="1"/>
</dbReference>
<evidence type="ECO:0000256" key="5">
    <source>
        <dbReference type="ARBA" id="ARBA00022989"/>
    </source>
</evidence>
<dbReference type="SUPFAM" id="SSF56112">
    <property type="entry name" value="Protein kinase-like (PK-like)"/>
    <property type="match status" value="1"/>
</dbReference>
<evidence type="ECO:0000256" key="7">
    <source>
        <dbReference type="SAM" id="Phobius"/>
    </source>
</evidence>
<comment type="subcellular location">
    <subcellularLocation>
        <location evidence="1">Endoplasmic reticulum membrane</location>
    </subcellularLocation>
</comment>
<keyword evidence="6 7" id="KW-0472">Membrane</keyword>
<evidence type="ECO:0000313" key="10">
    <source>
        <dbReference type="Proteomes" id="UP000824890"/>
    </source>
</evidence>
<keyword evidence="3 7" id="KW-0812">Transmembrane</keyword>
<dbReference type="PANTHER" id="PTHR10868">
    <property type="entry name" value="SIGMA 1-TYPE OPIOID RECEPTOR-RELATED"/>
    <property type="match status" value="1"/>
</dbReference>
<comment type="similarity">
    <text evidence="2">Belongs to the ERG2 family.</text>
</comment>
<dbReference type="Pfam" id="PF00069">
    <property type="entry name" value="Pkinase"/>
    <property type="match status" value="1"/>
</dbReference>
<comment type="caution">
    <text evidence="9">The sequence shown here is derived from an EMBL/GenBank/DDBJ whole genome shotgun (WGS) entry which is preliminary data.</text>
</comment>
<dbReference type="EMBL" id="JAGKQM010000017">
    <property type="protein sequence ID" value="KAH0868894.1"/>
    <property type="molecule type" value="Genomic_DNA"/>
</dbReference>
<dbReference type="Gene3D" id="1.10.510.10">
    <property type="entry name" value="Transferase(Phosphotransferase) domain 1"/>
    <property type="match status" value="1"/>
</dbReference>
<evidence type="ECO:0000259" key="8">
    <source>
        <dbReference type="PROSITE" id="PS50011"/>
    </source>
</evidence>
<evidence type="ECO:0000313" key="9">
    <source>
        <dbReference type="EMBL" id="KAH0868894.1"/>
    </source>
</evidence>
<keyword evidence="4" id="KW-0256">Endoplasmic reticulum</keyword>
<keyword evidence="5 7" id="KW-1133">Transmembrane helix</keyword>